<keyword evidence="1" id="KW-0812">Transmembrane</keyword>
<keyword evidence="1" id="KW-1133">Transmembrane helix</keyword>
<dbReference type="AlphaFoldDB" id="A0A4R3MF71"/>
<feature type="transmembrane region" description="Helical" evidence="1">
    <location>
        <begin position="18"/>
        <end position="40"/>
    </location>
</feature>
<comment type="caution">
    <text evidence="2">The sequence shown here is derived from an EMBL/GenBank/DDBJ whole genome shotgun (WGS) entry which is preliminary data.</text>
</comment>
<dbReference type="EMBL" id="SMAJ01000001">
    <property type="protein sequence ID" value="TCT10877.1"/>
    <property type="molecule type" value="Genomic_DNA"/>
</dbReference>
<reference evidence="2 3" key="1">
    <citation type="submission" date="2019-03" db="EMBL/GenBank/DDBJ databases">
        <title>Genomic Encyclopedia of Type Strains, Phase IV (KMG-IV): sequencing the most valuable type-strain genomes for metagenomic binning, comparative biology and taxonomic classification.</title>
        <authorList>
            <person name="Goeker M."/>
        </authorList>
    </citation>
    <scope>NUCLEOTIDE SEQUENCE [LARGE SCALE GENOMIC DNA]</scope>
    <source>
        <strain evidence="2 3">DSM 24591</strain>
    </source>
</reference>
<protein>
    <submittedName>
        <fullName evidence="2">Uncharacterized protein</fullName>
    </submittedName>
</protein>
<evidence type="ECO:0000313" key="3">
    <source>
        <dbReference type="Proteomes" id="UP000295525"/>
    </source>
</evidence>
<accession>A0A4R3MF71</accession>
<sequence length="47" mass="5119">MEQRSIASSATPSTTSPVLLVIFWLYVGIPLVIGVWETLLKAAALFK</sequence>
<dbReference type="RefSeq" id="WP_132579316.1">
    <property type="nucleotide sequence ID" value="NZ_SMAJ01000001.1"/>
</dbReference>
<evidence type="ECO:0000256" key="1">
    <source>
        <dbReference type="SAM" id="Phobius"/>
    </source>
</evidence>
<keyword evidence="3" id="KW-1185">Reference proteome</keyword>
<organism evidence="2 3">
    <name type="scientific">Paralcaligenes ureilyticus</name>
    <dbReference type="NCBI Taxonomy" id="627131"/>
    <lineage>
        <taxon>Bacteria</taxon>
        <taxon>Pseudomonadati</taxon>
        <taxon>Pseudomonadota</taxon>
        <taxon>Betaproteobacteria</taxon>
        <taxon>Burkholderiales</taxon>
        <taxon>Alcaligenaceae</taxon>
        <taxon>Paralcaligenes</taxon>
    </lineage>
</organism>
<gene>
    <name evidence="2" type="ORF">EDC26_10197</name>
</gene>
<dbReference type="OrthoDB" id="8566528at2"/>
<evidence type="ECO:0000313" key="2">
    <source>
        <dbReference type="EMBL" id="TCT10877.1"/>
    </source>
</evidence>
<name>A0A4R3MF71_9BURK</name>
<dbReference type="Proteomes" id="UP000295525">
    <property type="component" value="Unassembled WGS sequence"/>
</dbReference>
<proteinExistence type="predicted"/>
<keyword evidence="1" id="KW-0472">Membrane</keyword>